<dbReference type="EMBL" id="OU896707">
    <property type="protein sequence ID" value="CAH1116883.1"/>
    <property type="molecule type" value="Genomic_DNA"/>
</dbReference>
<dbReference type="PANTHER" id="PTHR12247:SF138">
    <property type="entry name" value="POLYHOMEOTIC DISTAL, ISOFORM A-RELATED"/>
    <property type="match status" value="1"/>
</dbReference>
<dbReference type="InterPro" id="IPR050548">
    <property type="entry name" value="PcG_chromatin_remod_factors"/>
</dbReference>
<dbReference type="SUPFAM" id="SSF47769">
    <property type="entry name" value="SAM/Pointed domain"/>
    <property type="match status" value="1"/>
</dbReference>
<dbReference type="PROSITE" id="PS50105">
    <property type="entry name" value="SAM_DOMAIN"/>
    <property type="match status" value="1"/>
</dbReference>
<dbReference type="AlphaFoldDB" id="A0A9P0D8A7"/>
<dbReference type="Gene3D" id="1.10.150.50">
    <property type="entry name" value="Transcription Factor, Ets-1"/>
    <property type="match status" value="1"/>
</dbReference>
<name>A0A9P0D8A7_PHACE</name>
<dbReference type="GO" id="GO:0045892">
    <property type="term" value="P:negative regulation of DNA-templated transcription"/>
    <property type="evidence" value="ECO:0007669"/>
    <property type="project" value="TreeGrafter"/>
</dbReference>
<proteinExistence type="predicted"/>
<feature type="compositionally biased region" description="Low complexity" evidence="1">
    <location>
        <begin position="70"/>
        <end position="80"/>
    </location>
</feature>
<dbReference type="PANTHER" id="PTHR12247">
    <property type="entry name" value="POLYCOMB GROUP PROTEIN"/>
    <property type="match status" value="1"/>
</dbReference>
<feature type="region of interest" description="Disordered" evidence="1">
    <location>
        <begin position="273"/>
        <end position="329"/>
    </location>
</feature>
<protein>
    <recommendedName>
        <fullName evidence="2">SAM domain-containing protein</fullName>
    </recommendedName>
</protein>
<dbReference type="InterPro" id="IPR013761">
    <property type="entry name" value="SAM/pointed_sf"/>
</dbReference>
<dbReference type="GO" id="GO:0003682">
    <property type="term" value="F:chromatin binding"/>
    <property type="evidence" value="ECO:0007669"/>
    <property type="project" value="TreeGrafter"/>
</dbReference>
<dbReference type="Pfam" id="PF00536">
    <property type="entry name" value="SAM_1"/>
    <property type="match status" value="1"/>
</dbReference>
<sequence>MDSLADDKQLDRSEILLNSVEVNKSEGDNEVSEDVPRRNGLFSITGHLKHQKSYQDESPIADHLDQYGETTSTTDPLDSSPGHHLSTKALRRKRMDRSINNNGPIATTIATPDYLLHNNNNHLKNERLSPGTPDTSSRSRSVTPSSASHPDTPPASEAPMRNYSDFMRSLAAKYNNTNPNDYFSAARNGFPPPLDPRFKPAAFPSLVPLPQPAQPKDAGDLTKKPPDFPVLNPFAGVAGAGAGMFPPLIDMSTTQTLLAMVRTAKEAEIQGLLKNVKRPETSSPLDLSAGAPPAKRPRTKTPSVGSPTGGLPPTVGPKRAASESPKLHEDVSNWTVEDVGNFVVGIDICAEYAQTFRDQRIDGAGLPLLTEDHLTSTMGMKLGPALKLRSMLAKRLGSCGVCLHCSHCHGSRSPEHGASNSDSGGAS</sequence>
<accession>A0A9P0D8A7</accession>
<dbReference type="GO" id="GO:0035102">
    <property type="term" value="C:PRC1 complex"/>
    <property type="evidence" value="ECO:0007669"/>
    <property type="project" value="TreeGrafter"/>
</dbReference>
<evidence type="ECO:0000259" key="2">
    <source>
        <dbReference type="PROSITE" id="PS50105"/>
    </source>
</evidence>
<dbReference type="GO" id="GO:0042393">
    <property type="term" value="F:histone binding"/>
    <property type="evidence" value="ECO:0007669"/>
    <property type="project" value="TreeGrafter"/>
</dbReference>
<evidence type="ECO:0000313" key="3">
    <source>
        <dbReference type="EMBL" id="CAH1116883.1"/>
    </source>
</evidence>
<keyword evidence="4" id="KW-1185">Reference proteome</keyword>
<dbReference type="Proteomes" id="UP001153737">
    <property type="component" value="Chromosome 1"/>
</dbReference>
<dbReference type="InterPro" id="IPR001660">
    <property type="entry name" value="SAM"/>
</dbReference>
<feature type="compositionally biased region" description="Basic residues" evidence="1">
    <location>
        <begin position="85"/>
        <end position="95"/>
    </location>
</feature>
<reference evidence="3" key="1">
    <citation type="submission" date="2022-01" db="EMBL/GenBank/DDBJ databases">
        <authorList>
            <person name="King R."/>
        </authorList>
    </citation>
    <scope>NUCLEOTIDE SEQUENCE</scope>
</reference>
<feature type="region of interest" description="Disordered" evidence="1">
    <location>
        <begin position="66"/>
        <end position="160"/>
    </location>
</feature>
<dbReference type="OrthoDB" id="6425912at2759"/>
<reference evidence="3" key="2">
    <citation type="submission" date="2022-10" db="EMBL/GenBank/DDBJ databases">
        <authorList>
            <consortium name="ENA_rothamsted_submissions"/>
            <consortium name="culmorum"/>
            <person name="King R."/>
        </authorList>
    </citation>
    <scope>NUCLEOTIDE SEQUENCE</scope>
</reference>
<organism evidence="3 4">
    <name type="scientific">Phaedon cochleariae</name>
    <name type="common">Mustard beetle</name>
    <dbReference type="NCBI Taxonomy" id="80249"/>
    <lineage>
        <taxon>Eukaryota</taxon>
        <taxon>Metazoa</taxon>
        <taxon>Ecdysozoa</taxon>
        <taxon>Arthropoda</taxon>
        <taxon>Hexapoda</taxon>
        <taxon>Insecta</taxon>
        <taxon>Pterygota</taxon>
        <taxon>Neoptera</taxon>
        <taxon>Endopterygota</taxon>
        <taxon>Coleoptera</taxon>
        <taxon>Polyphaga</taxon>
        <taxon>Cucujiformia</taxon>
        <taxon>Chrysomeloidea</taxon>
        <taxon>Chrysomelidae</taxon>
        <taxon>Chrysomelinae</taxon>
        <taxon>Chrysomelini</taxon>
        <taxon>Phaedon</taxon>
    </lineage>
</organism>
<gene>
    <name evidence="3" type="ORF">PHAECO_LOCUS356</name>
</gene>
<feature type="compositionally biased region" description="Low complexity" evidence="1">
    <location>
        <begin position="135"/>
        <end position="148"/>
    </location>
</feature>
<evidence type="ECO:0000313" key="4">
    <source>
        <dbReference type="Proteomes" id="UP001153737"/>
    </source>
</evidence>
<dbReference type="SMART" id="SM00454">
    <property type="entry name" value="SAM"/>
    <property type="match status" value="1"/>
</dbReference>
<feature type="domain" description="SAM" evidence="2">
    <location>
        <begin position="334"/>
        <end position="380"/>
    </location>
</feature>
<feature type="compositionally biased region" description="Polar residues" evidence="1">
    <location>
        <begin position="98"/>
        <end position="110"/>
    </location>
</feature>
<evidence type="ECO:0000256" key="1">
    <source>
        <dbReference type="SAM" id="MobiDB-lite"/>
    </source>
</evidence>